<keyword evidence="3 6" id="KW-0812">Transmembrane</keyword>
<dbReference type="EMBL" id="JAVRQU010000010">
    <property type="protein sequence ID" value="KAK5698176.1"/>
    <property type="molecule type" value="Genomic_DNA"/>
</dbReference>
<comment type="caution">
    <text evidence="7">The sequence shown here is derived from an EMBL/GenBank/DDBJ whole genome shotgun (WGS) entry which is preliminary data.</text>
</comment>
<feature type="transmembrane region" description="Helical" evidence="6">
    <location>
        <begin position="50"/>
        <end position="71"/>
    </location>
</feature>
<dbReference type="InterPro" id="IPR036259">
    <property type="entry name" value="MFS_trans_sf"/>
</dbReference>
<evidence type="ECO:0000256" key="1">
    <source>
        <dbReference type="ARBA" id="ARBA00004141"/>
    </source>
</evidence>
<evidence type="ECO:0000313" key="8">
    <source>
        <dbReference type="Proteomes" id="UP001310594"/>
    </source>
</evidence>
<name>A0AAN7WFM6_9PEZI</name>
<dbReference type="Proteomes" id="UP001310594">
    <property type="component" value="Unassembled WGS sequence"/>
</dbReference>
<accession>A0AAN7WFM6</accession>
<protein>
    <recommendedName>
        <fullName evidence="9">Major facilitator superfamily (MFS) profile domain-containing protein</fullName>
    </recommendedName>
</protein>
<keyword evidence="2" id="KW-0813">Transport</keyword>
<sequence length="170" mass="17950">MPTYAFGCACLVLIGWLIHTKRIVSWAAAITLELVACVCYIILITVRTAIVRYIFLTIAVGCSISIYPILWPERIRAARGTTATGLAIGITNAAAQLSGIVGPKVYLAEYGPMYRVSFAASIGVLASAIASIGATWWIVRKRDIADRNAASGTQAGAVSLASSESDVAKV</sequence>
<organism evidence="7 8">
    <name type="scientific">Elasticomyces elasticus</name>
    <dbReference type="NCBI Taxonomy" id="574655"/>
    <lineage>
        <taxon>Eukaryota</taxon>
        <taxon>Fungi</taxon>
        <taxon>Dikarya</taxon>
        <taxon>Ascomycota</taxon>
        <taxon>Pezizomycotina</taxon>
        <taxon>Dothideomycetes</taxon>
        <taxon>Dothideomycetidae</taxon>
        <taxon>Mycosphaerellales</taxon>
        <taxon>Teratosphaeriaceae</taxon>
        <taxon>Elasticomyces</taxon>
    </lineage>
</organism>
<evidence type="ECO:0008006" key="9">
    <source>
        <dbReference type="Google" id="ProtNLM"/>
    </source>
</evidence>
<feature type="transmembrane region" description="Helical" evidence="6">
    <location>
        <begin position="23"/>
        <end position="44"/>
    </location>
</feature>
<evidence type="ECO:0000313" key="7">
    <source>
        <dbReference type="EMBL" id="KAK5698176.1"/>
    </source>
</evidence>
<dbReference type="SUPFAM" id="SSF103473">
    <property type="entry name" value="MFS general substrate transporter"/>
    <property type="match status" value="1"/>
</dbReference>
<evidence type="ECO:0000256" key="3">
    <source>
        <dbReference type="ARBA" id="ARBA00022692"/>
    </source>
</evidence>
<feature type="transmembrane region" description="Helical" evidence="6">
    <location>
        <begin position="83"/>
        <end position="106"/>
    </location>
</feature>
<evidence type="ECO:0000256" key="4">
    <source>
        <dbReference type="ARBA" id="ARBA00022989"/>
    </source>
</evidence>
<gene>
    <name evidence="7" type="ORF">LTR97_007137</name>
</gene>
<feature type="transmembrane region" description="Helical" evidence="6">
    <location>
        <begin position="118"/>
        <end position="139"/>
    </location>
</feature>
<dbReference type="GO" id="GO:0022857">
    <property type="term" value="F:transmembrane transporter activity"/>
    <property type="evidence" value="ECO:0007669"/>
    <property type="project" value="TreeGrafter"/>
</dbReference>
<proteinExistence type="predicted"/>
<comment type="subcellular location">
    <subcellularLocation>
        <location evidence="1">Membrane</location>
        <topology evidence="1">Multi-pass membrane protein</topology>
    </subcellularLocation>
</comment>
<dbReference type="PANTHER" id="PTHR43791">
    <property type="entry name" value="PERMEASE-RELATED"/>
    <property type="match status" value="1"/>
</dbReference>
<dbReference type="AlphaFoldDB" id="A0AAN7WFM6"/>
<reference evidence="7" key="1">
    <citation type="submission" date="2023-08" db="EMBL/GenBank/DDBJ databases">
        <title>Black Yeasts Isolated from many extreme environments.</title>
        <authorList>
            <person name="Coleine C."/>
            <person name="Stajich J.E."/>
            <person name="Selbmann L."/>
        </authorList>
    </citation>
    <scope>NUCLEOTIDE SEQUENCE</scope>
    <source>
        <strain evidence="7">CCFEE 5810</strain>
    </source>
</reference>
<evidence type="ECO:0000256" key="6">
    <source>
        <dbReference type="SAM" id="Phobius"/>
    </source>
</evidence>
<keyword evidence="5 6" id="KW-0472">Membrane</keyword>
<evidence type="ECO:0000256" key="2">
    <source>
        <dbReference type="ARBA" id="ARBA00022448"/>
    </source>
</evidence>
<evidence type="ECO:0000256" key="5">
    <source>
        <dbReference type="ARBA" id="ARBA00023136"/>
    </source>
</evidence>
<dbReference type="PANTHER" id="PTHR43791:SF51">
    <property type="entry name" value="MAJOR FACILITATOR SUPERFAMILY (MFS) PROFILE DOMAIN-CONTAINING PROTEIN"/>
    <property type="match status" value="1"/>
</dbReference>
<keyword evidence="4 6" id="KW-1133">Transmembrane helix</keyword>
<dbReference type="GO" id="GO:0016020">
    <property type="term" value="C:membrane"/>
    <property type="evidence" value="ECO:0007669"/>
    <property type="project" value="UniProtKB-SubCell"/>
</dbReference>